<comment type="caution">
    <text evidence="2">The sequence shown here is derived from an EMBL/GenBank/DDBJ whole genome shotgun (WGS) entry which is preliminary data.</text>
</comment>
<dbReference type="RefSeq" id="WP_379955121.1">
    <property type="nucleotide sequence ID" value="NZ_JAUYVI010000003.1"/>
</dbReference>
<keyword evidence="3" id="KW-1185">Reference proteome</keyword>
<name>A0ABU0YJ07_9PROT</name>
<evidence type="ECO:0000256" key="1">
    <source>
        <dbReference type="SAM" id="SignalP"/>
    </source>
</evidence>
<sequence>MTVLRLFLGAILLLAAAGAAVADPVTVEGITFSDEKGNFRLVSVSGKGSIEDPFVVKEEVTGPNDPILVIKGFTRDFGNRVGTQHTAAFAMIKIVVNKTDRAWQGYQIELREIENRSSTYEDGLSFGQASVVADQYVNSSLPHSQRLDEPEDALGFGGESIPPGGEATFRFIISDMSPLYRFFLVQRPQQPLS</sequence>
<proteinExistence type="predicted"/>
<dbReference type="Proteomes" id="UP001230156">
    <property type="component" value="Unassembled WGS sequence"/>
</dbReference>
<evidence type="ECO:0000313" key="2">
    <source>
        <dbReference type="EMBL" id="MDQ7247686.1"/>
    </source>
</evidence>
<evidence type="ECO:0000313" key="3">
    <source>
        <dbReference type="Proteomes" id="UP001230156"/>
    </source>
</evidence>
<accession>A0ABU0YJ07</accession>
<organism evidence="2 3">
    <name type="scientific">Dongia sedimenti</name>
    <dbReference type="NCBI Taxonomy" id="3064282"/>
    <lineage>
        <taxon>Bacteria</taxon>
        <taxon>Pseudomonadati</taxon>
        <taxon>Pseudomonadota</taxon>
        <taxon>Alphaproteobacteria</taxon>
        <taxon>Rhodospirillales</taxon>
        <taxon>Dongiaceae</taxon>
        <taxon>Dongia</taxon>
    </lineage>
</organism>
<feature type="signal peptide" evidence="1">
    <location>
        <begin position="1"/>
        <end position="22"/>
    </location>
</feature>
<protein>
    <submittedName>
        <fullName evidence="2">Uncharacterized protein</fullName>
    </submittedName>
</protein>
<reference evidence="3" key="1">
    <citation type="submission" date="2023-08" db="EMBL/GenBank/DDBJ databases">
        <title>Rhodospirillaceae gen. nov., a novel taxon isolated from the Yangtze River Yuezi River estuary sludge.</title>
        <authorList>
            <person name="Ruan L."/>
        </authorList>
    </citation>
    <scope>NUCLEOTIDE SEQUENCE [LARGE SCALE GENOMIC DNA]</scope>
    <source>
        <strain evidence="3">R-7</strain>
    </source>
</reference>
<gene>
    <name evidence="2" type="ORF">Q8A70_08405</name>
</gene>
<keyword evidence="1" id="KW-0732">Signal</keyword>
<feature type="chain" id="PRO_5047532864" evidence="1">
    <location>
        <begin position="23"/>
        <end position="193"/>
    </location>
</feature>
<dbReference type="EMBL" id="JAUYVI010000003">
    <property type="protein sequence ID" value="MDQ7247686.1"/>
    <property type="molecule type" value="Genomic_DNA"/>
</dbReference>